<keyword evidence="3" id="KW-0808">Transferase</keyword>
<dbReference type="GO" id="GO:0003899">
    <property type="term" value="F:DNA-directed RNA polymerase activity"/>
    <property type="evidence" value="ECO:0007669"/>
    <property type="project" value="UniProtKB-EC"/>
</dbReference>
<feature type="non-terminal residue" evidence="9">
    <location>
        <position position="504"/>
    </location>
</feature>
<evidence type="ECO:0000259" key="8">
    <source>
        <dbReference type="Pfam" id="PF05000"/>
    </source>
</evidence>
<evidence type="ECO:0000259" key="7">
    <source>
        <dbReference type="Pfam" id="PF04998"/>
    </source>
</evidence>
<evidence type="ECO:0000256" key="5">
    <source>
        <dbReference type="ARBA" id="ARBA00023163"/>
    </source>
</evidence>
<feature type="non-terminal residue" evidence="9">
    <location>
        <position position="1"/>
    </location>
</feature>
<gene>
    <name evidence="9" type="ORF">S01H1_04452</name>
</gene>
<accession>X0TAU0</accession>
<evidence type="ECO:0000256" key="3">
    <source>
        <dbReference type="ARBA" id="ARBA00022679"/>
    </source>
</evidence>
<evidence type="ECO:0000256" key="6">
    <source>
        <dbReference type="ARBA" id="ARBA00048552"/>
    </source>
</evidence>
<dbReference type="EMBL" id="BARS01002348">
    <property type="protein sequence ID" value="GAF84431.1"/>
    <property type="molecule type" value="Genomic_DNA"/>
</dbReference>
<dbReference type="InterPro" id="IPR038120">
    <property type="entry name" value="Rpb1_funnel_sf"/>
</dbReference>
<dbReference type="GO" id="GO:0003677">
    <property type="term" value="F:DNA binding"/>
    <property type="evidence" value="ECO:0007669"/>
    <property type="project" value="InterPro"/>
</dbReference>
<feature type="domain" description="RNA polymerase Rpb1" evidence="8">
    <location>
        <begin position="29"/>
        <end position="134"/>
    </location>
</feature>
<comment type="catalytic activity">
    <reaction evidence="6">
        <text>RNA(n) + a ribonucleoside 5'-triphosphate = RNA(n+1) + diphosphate</text>
        <dbReference type="Rhea" id="RHEA:21248"/>
        <dbReference type="Rhea" id="RHEA-COMP:14527"/>
        <dbReference type="Rhea" id="RHEA-COMP:17342"/>
        <dbReference type="ChEBI" id="CHEBI:33019"/>
        <dbReference type="ChEBI" id="CHEBI:61557"/>
        <dbReference type="ChEBI" id="CHEBI:140395"/>
        <dbReference type="EC" id="2.7.7.6"/>
    </reaction>
</comment>
<dbReference type="SUPFAM" id="SSF64484">
    <property type="entry name" value="beta and beta-prime subunits of DNA dependent RNA-polymerase"/>
    <property type="match status" value="1"/>
</dbReference>
<dbReference type="AlphaFoldDB" id="X0TAU0"/>
<sequence length="504" mass="56723">EDLDLDESVISSGKEIIKKAEKKTNEIIELYNKGEFERIPGKTEEESREIRILHVLNEVRTKIGEIVKKEFPKDNPVSSMINSGGGGNILNITQMACCVGQQALWGKRIDVGYDKRTLSFFKKRDLSPISRGFIASSFIKGLRPDEFFFGAITGRDSLMDTALRTPKSGYLYRRLANALQDLKAEYDGTIRDSNNSIIQYKYGDDGIDISQLHTNGKLNPGEAIGIITAQSFGEPSTQMALNVFHFAGVAEMQITMGLPRLIEIFDARKKPSSPKMEIYLSKEHNNEKDAKILAEKIKEVTLKEIASEINLNFSDKNIEIKIDKKGLKQTHISIKRVVEKLNDLGFNAKEKSDSIILNASEFSFKEIYQLKEKLKKTIISGIKDVKQVLIIKKERDFVIITLGSNLKKIIELKEVNKDKLISNDLHEVAEVFGIEAARQLIINEIYDVINTQGLNIDIRHLKLVADVMTNTGKVKGVTRMGIIAQKSSILARATFETPEKQFVN</sequence>
<evidence type="ECO:0000256" key="2">
    <source>
        <dbReference type="ARBA" id="ARBA00022478"/>
    </source>
</evidence>
<feature type="domain" description="RNA polymerase Rpb1" evidence="7">
    <location>
        <begin position="141"/>
        <end position="489"/>
    </location>
</feature>
<dbReference type="Gene3D" id="6.10.250.2940">
    <property type="match status" value="1"/>
</dbReference>
<evidence type="ECO:0000313" key="9">
    <source>
        <dbReference type="EMBL" id="GAF84431.1"/>
    </source>
</evidence>
<evidence type="ECO:0000256" key="1">
    <source>
        <dbReference type="ARBA" id="ARBA00012418"/>
    </source>
</evidence>
<name>X0TAU0_9ZZZZ</name>
<dbReference type="InterPro" id="IPR045867">
    <property type="entry name" value="DNA-dir_RpoC_beta_prime"/>
</dbReference>
<dbReference type="PANTHER" id="PTHR19376:SF32">
    <property type="entry name" value="DNA-DIRECTED RNA POLYMERASE III SUBUNIT RPC1"/>
    <property type="match status" value="1"/>
</dbReference>
<comment type="caution">
    <text evidence="9">The sequence shown here is derived from an EMBL/GenBank/DDBJ whole genome shotgun (WGS) entry which is preliminary data.</text>
</comment>
<dbReference type="GO" id="GO:0000428">
    <property type="term" value="C:DNA-directed RNA polymerase complex"/>
    <property type="evidence" value="ECO:0007669"/>
    <property type="project" value="UniProtKB-KW"/>
</dbReference>
<organism evidence="9">
    <name type="scientific">marine sediment metagenome</name>
    <dbReference type="NCBI Taxonomy" id="412755"/>
    <lineage>
        <taxon>unclassified sequences</taxon>
        <taxon>metagenomes</taxon>
        <taxon>ecological metagenomes</taxon>
    </lineage>
</organism>
<reference evidence="9" key="1">
    <citation type="journal article" date="2014" name="Front. Microbiol.">
        <title>High frequency of phylogenetically diverse reductive dehalogenase-homologous genes in deep subseafloor sedimentary metagenomes.</title>
        <authorList>
            <person name="Kawai M."/>
            <person name="Futagami T."/>
            <person name="Toyoda A."/>
            <person name="Takaki Y."/>
            <person name="Nishi S."/>
            <person name="Hori S."/>
            <person name="Arai W."/>
            <person name="Tsubouchi T."/>
            <person name="Morono Y."/>
            <person name="Uchiyama I."/>
            <person name="Ito T."/>
            <person name="Fujiyama A."/>
            <person name="Inagaki F."/>
            <person name="Takami H."/>
        </authorList>
    </citation>
    <scope>NUCLEOTIDE SEQUENCE</scope>
    <source>
        <strain evidence="9">Expedition CK06-06</strain>
    </source>
</reference>
<dbReference type="Pfam" id="PF04998">
    <property type="entry name" value="RNA_pol_Rpb1_5"/>
    <property type="match status" value="1"/>
</dbReference>
<evidence type="ECO:0000256" key="4">
    <source>
        <dbReference type="ARBA" id="ARBA00022695"/>
    </source>
</evidence>
<dbReference type="PANTHER" id="PTHR19376">
    <property type="entry name" value="DNA-DIRECTED RNA POLYMERASE"/>
    <property type="match status" value="1"/>
</dbReference>
<protein>
    <recommendedName>
        <fullName evidence="1">DNA-directed RNA polymerase</fullName>
        <ecNumber evidence="1">2.7.7.6</ecNumber>
    </recommendedName>
</protein>
<proteinExistence type="predicted"/>
<dbReference type="Pfam" id="PF05000">
    <property type="entry name" value="RNA_pol_Rpb1_4"/>
    <property type="match status" value="1"/>
</dbReference>
<dbReference type="GO" id="GO:0006351">
    <property type="term" value="P:DNA-templated transcription"/>
    <property type="evidence" value="ECO:0007669"/>
    <property type="project" value="InterPro"/>
</dbReference>
<keyword evidence="2" id="KW-0240">DNA-directed RNA polymerase</keyword>
<dbReference type="InterPro" id="IPR007083">
    <property type="entry name" value="RNA_pol_Rpb1_4"/>
</dbReference>
<keyword evidence="4" id="KW-0548">Nucleotidyltransferase</keyword>
<dbReference type="EC" id="2.7.7.6" evidence="1"/>
<dbReference type="InterPro" id="IPR007081">
    <property type="entry name" value="RNA_pol_Rpb1_5"/>
</dbReference>
<keyword evidence="5" id="KW-0804">Transcription</keyword>
<dbReference type="Gene3D" id="6.20.50.80">
    <property type="match status" value="1"/>
</dbReference>
<dbReference type="Gene3D" id="1.10.132.30">
    <property type="match status" value="1"/>
</dbReference>